<name>A0A507EX76_9FUNG</name>
<dbReference type="EMBL" id="QEAP01000379">
    <property type="protein sequence ID" value="TPX67826.1"/>
    <property type="molecule type" value="Genomic_DNA"/>
</dbReference>
<dbReference type="OrthoDB" id="431626at2759"/>
<dbReference type="SMART" id="SM00913">
    <property type="entry name" value="IBN_N"/>
    <property type="match status" value="1"/>
</dbReference>
<evidence type="ECO:0000259" key="6">
    <source>
        <dbReference type="PROSITE" id="PS50166"/>
    </source>
</evidence>
<feature type="transmembrane region" description="Helical" evidence="5">
    <location>
        <begin position="81"/>
        <end position="104"/>
    </location>
</feature>
<dbReference type="AlphaFoldDB" id="A0A507EX76"/>
<keyword evidence="2" id="KW-0813">Transport</keyword>
<evidence type="ECO:0000256" key="1">
    <source>
        <dbReference type="ARBA" id="ARBA00004123"/>
    </source>
</evidence>
<evidence type="ECO:0000256" key="2">
    <source>
        <dbReference type="ARBA" id="ARBA00022448"/>
    </source>
</evidence>
<dbReference type="Proteomes" id="UP000320333">
    <property type="component" value="Unassembled WGS sequence"/>
</dbReference>
<keyword evidence="5" id="KW-0472">Membrane</keyword>
<dbReference type="GO" id="GO:0006606">
    <property type="term" value="P:protein import into nucleus"/>
    <property type="evidence" value="ECO:0007669"/>
    <property type="project" value="TreeGrafter"/>
</dbReference>
<dbReference type="InterPro" id="IPR016024">
    <property type="entry name" value="ARM-type_fold"/>
</dbReference>
<feature type="transmembrane region" description="Helical" evidence="5">
    <location>
        <begin position="168"/>
        <end position="186"/>
    </location>
</feature>
<protein>
    <recommendedName>
        <fullName evidence="6">Importin N-terminal domain-containing protein</fullName>
    </recommendedName>
</protein>
<feature type="domain" description="Importin N-terminal" evidence="6">
    <location>
        <begin position="327"/>
        <end position="403"/>
    </location>
</feature>
<comment type="caution">
    <text evidence="7">The sequence shown here is derived from an EMBL/GenBank/DDBJ whole genome shotgun (WGS) entry which is preliminary data.</text>
</comment>
<dbReference type="InterPro" id="IPR001494">
    <property type="entry name" value="Importin-beta_N"/>
</dbReference>
<evidence type="ECO:0000256" key="4">
    <source>
        <dbReference type="SAM" id="MobiDB-lite"/>
    </source>
</evidence>
<feature type="region of interest" description="Disordered" evidence="4">
    <location>
        <begin position="1035"/>
        <end position="1094"/>
    </location>
</feature>
<evidence type="ECO:0000256" key="5">
    <source>
        <dbReference type="SAM" id="Phobius"/>
    </source>
</evidence>
<gene>
    <name evidence="7" type="ORF">CcCBS67573_g07373</name>
</gene>
<dbReference type="SUPFAM" id="SSF48371">
    <property type="entry name" value="ARM repeat"/>
    <property type="match status" value="1"/>
</dbReference>
<dbReference type="GO" id="GO:0031267">
    <property type="term" value="F:small GTPase binding"/>
    <property type="evidence" value="ECO:0007669"/>
    <property type="project" value="InterPro"/>
</dbReference>
<keyword evidence="5" id="KW-0812">Transmembrane</keyword>
<dbReference type="PANTHER" id="PTHR10997:SF9">
    <property type="entry name" value="IMPORTIN-9"/>
    <property type="match status" value="1"/>
</dbReference>
<feature type="compositionally biased region" description="Acidic residues" evidence="4">
    <location>
        <begin position="1078"/>
        <end position="1090"/>
    </location>
</feature>
<dbReference type="GO" id="GO:0005635">
    <property type="term" value="C:nuclear envelope"/>
    <property type="evidence" value="ECO:0007669"/>
    <property type="project" value="TreeGrafter"/>
</dbReference>
<feature type="transmembrane region" description="Helical" evidence="5">
    <location>
        <begin position="207"/>
        <end position="231"/>
    </location>
</feature>
<keyword evidence="8" id="KW-1185">Reference proteome</keyword>
<dbReference type="STRING" id="246404.A0A507EX76"/>
<keyword evidence="3" id="KW-0539">Nucleus</keyword>
<feature type="transmembrane region" description="Helical" evidence="5">
    <location>
        <begin position="12"/>
        <end position="33"/>
    </location>
</feature>
<comment type="subcellular location">
    <subcellularLocation>
        <location evidence="1">Nucleus</location>
    </subcellularLocation>
</comment>
<dbReference type="Pfam" id="PF03810">
    <property type="entry name" value="IBN_N"/>
    <property type="match status" value="1"/>
</dbReference>
<dbReference type="PROSITE" id="PS50166">
    <property type="entry name" value="IMPORTIN_B_NT"/>
    <property type="match status" value="1"/>
</dbReference>
<dbReference type="GO" id="GO:0005829">
    <property type="term" value="C:cytosol"/>
    <property type="evidence" value="ECO:0007669"/>
    <property type="project" value="TreeGrafter"/>
</dbReference>
<evidence type="ECO:0000313" key="8">
    <source>
        <dbReference type="Proteomes" id="UP000320333"/>
    </source>
</evidence>
<dbReference type="PANTHER" id="PTHR10997">
    <property type="entry name" value="IMPORTIN-7, 8, 11"/>
    <property type="match status" value="1"/>
</dbReference>
<dbReference type="InterPro" id="IPR011989">
    <property type="entry name" value="ARM-like"/>
</dbReference>
<organism evidence="7 8">
    <name type="scientific">Chytriomyces confervae</name>
    <dbReference type="NCBI Taxonomy" id="246404"/>
    <lineage>
        <taxon>Eukaryota</taxon>
        <taxon>Fungi</taxon>
        <taxon>Fungi incertae sedis</taxon>
        <taxon>Chytridiomycota</taxon>
        <taxon>Chytridiomycota incertae sedis</taxon>
        <taxon>Chytridiomycetes</taxon>
        <taxon>Chytridiales</taxon>
        <taxon>Chytriomycetaceae</taxon>
        <taxon>Chytriomyces</taxon>
    </lineage>
</organism>
<keyword evidence="5" id="KW-1133">Transmembrane helix</keyword>
<evidence type="ECO:0000256" key="3">
    <source>
        <dbReference type="ARBA" id="ARBA00023242"/>
    </source>
</evidence>
<feature type="transmembrane region" description="Helical" evidence="5">
    <location>
        <begin position="53"/>
        <end position="75"/>
    </location>
</feature>
<sequence>MPKSLPDTIAFLLSIAMAAFASVLLLLLLCFIWQYEVAAKQRVLTFKNIGTPFNISLSLIAASFIVLYVCFAIAIQQAYDILDAALVSLFIQLCLGTIQFCYVFHSWQRSKFIIKRSAPLLHPIFGILIVASPILFYAPVLTQLVLWLCTSCHQNQAAVDSLQFITPGIAGVSCAVFDSLFLWCFTRYIHSKNLDEAGQLNEEHPEFLTISFYGQITCITCYVAIAVYIVGVSAPVLAPVRNLMIVIANSFLMAGFLSLCGLKRALFLLGEEQGRRNSATLKRSIERAGRALSASSGSSATSLDANAVAGALQSVLSATDNRTRQNAEQILGEMAIVEGFPVCLAEIARTTNAPVHLRLSAAVNLKNFVAKSWSSREFGFVGTEPGAEAKAFIKAVVLAGLSDSESRIRVLMAAIATKIANIEDLESWPELFTSLMANLQSGGAEQIHGALRVISSFVDDISETQFSQIAPVLLPQVYEIFANEAFNPRIRSRAVSVFRKFLTTLKNVEKVIPNVVSQYLEPQLPSWMSSFHAILAPMHLSNEQIIFKTEIFYTIEFLASDFPIPMKAYLPETIPIVWRTASALFPIYSSTSIVVNENIDAAEEVDTDGDVQGIQSLLFNIFSILGIASEMKSMGHAFVVPESGAPSDFLRGLAEKPEAVSHFNQFIGPIIECICSMLPNAADDFLLLLLETLIPLVKVDSAATVKYEATLVPLLVQVWTAHPDDNLVNVCVMNVFTILSKNPLMLTALQARLLPPLCHSVADANLMNQQSGIYSSSVILLGVLIRASASPLPPVYMTSVFPPLIKAMMVSEDNAILQEGQDCLQSLMLKDFQAVVQWYFAILGNTVTIVLTSSREGRTGDESSCLYVGTLITSVIKKGEATILPILPNLLTAIVYRLATAKYTQLIETLILVFANLILQHGSATIVDFLSGISVPERNLNGLELLLTVWADHFGEVNGFYNVKLNAAAMATLFKHSGSDERVQKVIVKGRLKPTEKIITRSKSKNVPDQYTMIPFPAKAVMVLLTDYQQNRESAMKGDKGGMAADEFTGETADSEDGEEWDDLDDEAGVDAVGFGEDWGDNDEEEDTTDPELINKDVYDLNMTEYLSSFIISCAANNVSNFSNIADQILDSGEKKILGSILSQK</sequence>
<proteinExistence type="predicted"/>
<dbReference type="Gene3D" id="1.25.10.10">
    <property type="entry name" value="Leucine-rich Repeat Variant"/>
    <property type="match status" value="2"/>
</dbReference>
<feature type="transmembrane region" description="Helical" evidence="5">
    <location>
        <begin position="124"/>
        <end position="148"/>
    </location>
</feature>
<reference evidence="7 8" key="1">
    <citation type="journal article" date="2019" name="Sci. Rep.">
        <title>Comparative genomics of chytrid fungi reveal insights into the obligate biotrophic and pathogenic lifestyle of Synchytrium endobioticum.</title>
        <authorList>
            <person name="van de Vossenberg B.T.L.H."/>
            <person name="Warris S."/>
            <person name="Nguyen H.D.T."/>
            <person name="van Gent-Pelzer M.P.E."/>
            <person name="Joly D.L."/>
            <person name="van de Geest H.C."/>
            <person name="Bonants P.J.M."/>
            <person name="Smith D.S."/>
            <person name="Levesque C.A."/>
            <person name="van der Lee T.A.J."/>
        </authorList>
    </citation>
    <scope>NUCLEOTIDE SEQUENCE [LARGE SCALE GENOMIC DNA]</scope>
    <source>
        <strain evidence="7 8">CBS 675.73</strain>
    </source>
</reference>
<accession>A0A507EX76</accession>
<feature type="compositionally biased region" description="Acidic residues" evidence="4">
    <location>
        <begin position="1053"/>
        <end position="1069"/>
    </location>
</feature>
<evidence type="ECO:0000313" key="7">
    <source>
        <dbReference type="EMBL" id="TPX67826.1"/>
    </source>
</evidence>